<feature type="chain" id="PRO_5003041724" evidence="1">
    <location>
        <begin position="25"/>
        <end position="327"/>
    </location>
</feature>
<comment type="caution">
    <text evidence="2">The sequence shown here is derived from an EMBL/GenBank/DDBJ whole genome shotgun (WGS) entry which is preliminary data.</text>
</comment>
<dbReference type="Proteomes" id="UP000001396">
    <property type="component" value="Unassembled WGS sequence"/>
</dbReference>
<dbReference type="InParanoid" id="D3AXP7"/>
<dbReference type="OMA" id="YDWSFIR"/>
<protein>
    <submittedName>
        <fullName evidence="2">Uncharacterized protein</fullName>
    </submittedName>
</protein>
<dbReference type="RefSeq" id="XP_020437830.1">
    <property type="nucleotide sequence ID" value="XM_020571972.1"/>
</dbReference>
<evidence type="ECO:0000256" key="1">
    <source>
        <dbReference type="SAM" id="SignalP"/>
    </source>
</evidence>
<reference evidence="2 3" key="1">
    <citation type="journal article" date="2011" name="Genome Res.">
        <title>Phylogeny-wide analysis of social amoeba genomes highlights ancient origins for complex intercellular communication.</title>
        <authorList>
            <person name="Heidel A.J."/>
            <person name="Lawal H.M."/>
            <person name="Felder M."/>
            <person name="Schilde C."/>
            <person name="Helps N.R."/>
            <person name="Tunggal B."/>
            <person name="Rivero F."/>
            <person name="John U."/>
            <person name="Schleicher M."/>
            <person name="Eichinger L."/>
            <person name="Platzer M."/>
            <person name="Noegel A.A."/>
            <person name="Schaap P."/>
            <person name="Gloeckner G."/>
        </authorList>
    </citation>
    <scope>NUCLEOTIDE SEQUENCE [LARGE SCALE GENOMIC DNA]</scope>
    <source>
        <strain evidence="3">ATCC 26659 / Pp 5 / PN500</strain>
    </source>
</reference>
<dbReference type="EMBL" id="ADBJ01000004">
    <property type="protein sequence ID" value="EFA85724.1"/>
    <property type="molecule type" value="Genomic_DNA"/>
</dbReference>
<name>D3AXP7_HETP5</name>
<accession>D3AXP7</accession>
<dbReference type="FunCoup" id="D3AXP7">
    <property type="interactions" value="384"/>
</dbReference>
<proteinExistence type="predicted"/>
<feature type="signal peptide" evidence="1">
    <location>
        <begin position="1"/>
        <end position="24"/>
    </location>
</feature>
<organism evidence="2 3">
    <name type="scientific">Heterostelium pallidum (strain ATCC 26659 / Pp 5 / PN500)</name>
    <name type="common">Cellular slime mold</name>
    <name type="synonym">Polysphondylium pallidum</name>
    <dbReference type="NCBI Taxonomy" id="670386"/>
    <lineage>
        <taxon>Eukaryota</taxon>
        <taxon>Amoebozoa</taxon>
        <taxon>Evosea</taxon>
        <taxon>Eumycetozoa</taxon>
        <taxon>Dictyostelia</taxon>
        <taxon>Acytosteliales</taxon>
        <taxon>Acytosteliaceae</taxon>
        <taxon>Heterostelium</taxon>
    </lineage>
</organism>
<dbReference type="STRING" id="670386.D3AXP7"/>
<dbReference type="GeneID" id="31356484"/>
<gene>
    <name evidence="2" type="ORF">PPL_00954</name>
</gene>
<keyword evidence="3" id="KW-1185">Reference proteome</keyword>
<evidence type="ECO:0000313" key="3">
    <source>
        <dbReference type="Proteomes" id="UP000001396"/>
    </source>
</evidence>
<sequence length="327" mass="36432">MYRNNFVILFGIILLSMYVCQSNGQGISFQGSSAGGKPGNVTRDTLKGLYTSAGTMNLRNKARYDWTWCRLHIRDEVTKYSGYADFHPRVDEFTTLRVPYLGYAALFNPGATIWLEFLSNVSTTNFIYNNVTNTYPCPADGATNPNPPPPEGVCNVTGTTEYTITQLVQSNFTTYGNMTLQPKRVAYIKPNGNLAAVPYMVNTFTVVATVDKGELINVEWDGDRDKSICKQCEYCIQNQCAVRRSTMKCDGDEYDINEVDTNQKGCTLKIFLAWKGTDSKNKPCISISKAPSNFSKYSFYSISQMGLGLVNDFLQRVVGNTNNPNTA</sequence>
<evidence type="ECO:0000313" key="2">
    <source>
        <dbReference type="EMBL" id="EFA85724.1"/>
    </source>
</evidence>
<dbReference type="AlphaFoldDB" id="D3AXP7"/>
<keyword evidence="1" id="KW-0732">Signal</keyword>